<keyword evidence="2" id="KW-1185">Reference proteome</keyword>
<evidence type="ECO:0000313" key="2">
    <source>
        <dbReference type="Proteomes" id="UP001162483"/>
    </source>
</evidence>
<evidence type="ECO:0000313" key="1">
    <source>
        <dbReference type="EMBL" id="CAI9581448.1"/>
    </source>
</evidence>
<comment type="caution">
    <text evidence="1">The sequence shown here is derived from an EMBL/GenBank/DDBJ whole genome shotgun (WGS) entry which is preliminary data.</text>
</comment>
<sequence>MLKNKQNIKNKYKNVKFWPRFMKKDYLFAKFYKKNTFFKIFGLFHLYSKKKKKKSQR</sequence>
<accession>A0ABN9EDE4</accession>
<protein>
    <recommendedName>
        <fullName evidence="3">Ribosomal protein S19</fullName>
    </recommendedName>
</protein>
<organism evidence="1 2">
    <name type="scientific">Staurois parvus</name>
    <dbReference type="NCBI Taxonomy" id="386267"/>
    <lineage>
        <taxon>Eukaryota</taxon>
        <taxon>Metazoa</taxon>
        <taxon>Chordata</taxon>
        <taxon>Craniata</taxon>
        <taxon>Vertebrata</taxon>
        <taxon>Euteleostomi</taxon>
        <taxon>Amphibia</taxon>
        <taxon>Batrachia</taxon>
        <taxon>Anura</taxon>
        <taxon>Neobatrachia</taxon>
        <taxon>Ranoidea</taxon>
        <taxon>Ranidae</taxon>
        <taxon>Staurois</taxon>
    </lineage>
</organism>
<evidence type="ECO:0008006" key="3">
    <source>
        <dbReference type="Google" id="ProtNLM"/>
    </source>
</evidence>
<dbReference type="Proteomes" id="UP001162483">
    <property type="component" value="Unassembled WGS sequence"/>
</dbReference>
<reference evidence="1" key="1">
    <citation type="submission" date="2023-05" db="EMBL/GenBank/DDBJ databases">
        <authorList>
            <person name="Stuckert A."/>
        </authorList>
    </citation>
    <scope>NUCLEOTIDE SEQUENCE</scope>
</reference>
<proteinExistence type="predicted"/>
<dbReference type="EMBL" id="CATNWA010015271">
    <property type="protein sequence ID" value="CAI9581448.1"/>
    <property type="molecule type" value="Genomic_DNA"/>
</dbReference>
<name>A0ABN9EDE4_9NEOB</name>
<gene>
    <name evidence="1" type="ORF">SPARVUS_LOCUS9482783</name>
</gene>